<evidence type="ECO:0000313" key="2">
    <source>
        <dbReference type="EMBL" id="MCT7657631.1"/>
    </source>
</evidence>
<proteinExistence type="predicted"/>
<dbReference type="RefSeq" id="WP_260991659.1">
    <property type="nucleotide sequence ID" value="NZ_JAODWD010000001.1"/>
</dbReference>
<reference evidence="3" key="1">
    <citation type="submission" date="2023-07" db="EMBL/GenBank/DDBJ databases">
        <authorList>
            <person name="Deng Y."/>
            <person name="Zhang Y.-Q."/>
        </authorList>
    </citation>
    <scope>NUCLEOTIDE SEQUENCE [LARGE SCALE GENOMIC DNA]</scope>
    <source>
        <strain evidence="3">CPCC 205710</strain>
    </source>
</reference>
<dbReference type="Proteomes" id="UP001206639">
    <property type="component" value="Unassembled WGS sequence"/>
</dbReference>
<keyword evidence="1" id="KW-0472">Membrane</keyword>
<keyword evidence="3" id="KW-1185">Reference proteome</keyword>
<comment type="caution">
    <text evidence="2">The sequence shown here is derived from an EMBL/GenBank/DDBJ whole genome shotgun (WGS) entry which is preliminary data.</text>
</comment>
<evidence type="ECO:0000313" key="3">
    <source>
        <dbReference type="Proteomes" id="UP001206639"/>
    </source>
</evidence>
<protein>
    <submittedName>
        <fullName evidence="2">Uncharacterized protein</fullName>
    </submittedName>
</protein>
<keyword evidence="1" id="KW-0812">Transmembrane</keyword>
<gene>
    <name evidence="2" type="ORF">N4S67_04265</name>
</gene>
<organism evidence="2 3">
    <name type="scientific">Mycobacterium deserti</name>
    <dbReference type="NCBI Taxonomy" id="2978347"/>
    <lineage>
        <taxon>Bacteria</taxon>
        <taxon>Bacillati</taxon>
        <taxon>Actinomycetota</taxon>
        <taxon>Actinomycetes</taxon>
        <taxon>Mycobacteriales</taxon>
        <taxon>Mycobacteriaceae</taxon>
        <taxon>Mycobacterium</taxon>
    </lineage>
</organism>
<sequence length="174" mass="17953">MTSDAMNTAGERPSAILGGGALVVLMLRFTLAQLRHDLGQLGILLDEIRRAGPGSLWAFAAALSAAAANGFTALCGGDRQSAARKFASAGSGGVRLSEEGAARLVLAWLTEPGTVGDVLRDIENQGGLDLVERVAAVLNGMVAQSVVQQCGGNRKAAARNVEAQLADERSRPTE</sequence>
<dbReference type="EMBL" id="JAODWD010000001">
    <property type="protein sequence ID" value="MCT7657631.1"/>
    <property type="molecule type" value="Genomic_DNA"/>
</dbReference>
<evidence type="ECO:0000256" key="1">
    <source>
        <dbReference type="SAM" id="Phobius"/>
    </source>
</evidence>
<name>A0ABT2M9E7_9MYCO</name>
<keyword evidence="1" id="KW-1133">Transmembrane helix</keyword>
<accession>A0ABT2M9E7</accession>
<feature type="transmembrane region" description="Helical" evidence="1">
    <location>
        <begin position="56"/>
        <end position="76"/>
    </location>
</feature>